<comment type="caution">
    <text evidence="3">The sequence shown here is derived from an EMBL/GenBank/DDBJ whole genome shotgun (WGS) entry which is preliminary data.</text>
</comment>
<protein>
    <recommendedName>
        <fullName evidence="5">WSC domain-containing protein</fullName>
    </recommendedName>
</protein>
<evidence type="ECO:0008006" key="5">
    <source>
        <dbReference type="Google" id="ProtNLM"/>
    </source>
</evidence>
<organism evidence="3 4">
    <name type="scientific">Colletotrichum plurivorum</name>
    <dbReference type="NCBI Taxonomy" id="2175906"/>
    <lineage>
        <taxon>Eukaryota</taxon>
        <taxon>Fungi</taxon>
        <taxon>Dikarya</taxon>
        <taxon>Ascomycota</taxon>
        <taxon>Pezizomycotina</taxon>
        <taxon>Sordariomycetes</taxon>
        <taxon>Hypocreomycetidae</taxon>
        <taxon>Glomerellales</taxon>
        <taxon>Glomerellaceae</taxon>
        <taxon>Colletotrichum</taxon>
        <taxon>Colletotrichum orchidearum species complex</taxon>
    </lineage>
</organism>
<keyword evidence="4" id="KW-1185">Reference proteome</keyword>
<accession>A0A8H6KVQ3</accession>
<reference evidence="3" key="1">
    <citation type="journal article" date="2020" name="Phytopathology">
        <title>Genome Sequence Resources of Colletotrichum truncatum, C. plurivorum, C. musicola, and C. sojae: Four Species Pathogenic to Soybean (Glycine max).</title>
        <authorList>
            <person name="Rogerio F."/>
            <person name="Boufleur T.R."/>
            <person name="Ciampi-Guillardi M."/>
            <person name="Sukno S.A."/>
            <person name="Thon M.R."/>
            <person name="Massola Junior N.S."/>
            <person name="Baroncelli R."/>
        </authorList>
    </citation>
    <scope>NUCLEOTIDE SEQUENCE</scope>
    <source>
        <strain evidence="3">LFN00145</strain>
    </source>
</reference>
<evidence type="ECO:0000313" key="4">
    <source>
        <dbReference type="Proteomes" id="UP000654918"/>
    </source>
</evidence>
<gene>
    <name evidence="3" type="ORF">CPLU01_02355</name>
</gene>
<dbReference type="EMBL" id="WIGO01000018">
    <property type="protein sequence ID" value="KAF6838554.1"/>
    <property type="molecule type" value="Genomic_DNA"/>
</dbReference>
<dbReference type="Proteomes" id="UP000654918">
    <property type="component" value="Unassembled WGS sequence"/>
</dbReference>
<evidence type="ECO:0000256" key="2">
    <source>
        <dbReference type="SAM" id="Phobius"/>
    </source>
</evidence>
<feature type="compositionally biased region" description="Low complexity" evidence="1">
    <location>
        <begin position="134"/>
        <end position="161"/>
    </location>
</feature>
<proteinExistence type="predicted"/>
<name>A0A8H6KVQ3_9PEZI</name>
<dbReference type="AlphaFoldDB" id="A0A8H6KVQ3"/>
<evidence type="ECO:0000313" key="3">
    <source>
        <dbReference type="EMBL" id="KAF6838554.1"/>
    </source>
</evidence>
<feature type="region of interest" description="Disordered" evidence="1">
    <location>
        <begin position="121"/>
        <end position="162"/>
    </location>
</feature>
<keyword evidence="2" id="KW-0812">Transmembrane</keyword>
<sequence length="318" mass="33116">MADKARYHHQQHLYHQQGLRNEQPGLETAYSNGPMLYTPVTPSTATVVSPGIQTAGTEPKWLEGQPHAVTEQLPPPQPNNNNNTVPAKRRIFGLTVPMFWGLITALVIILAAGIAGGVAGGLSAQQSNQKSNDASSPASASDTATAAPTTATESPTSPVSAGMTTLSTATARVTALAGGVLPAPTDGGCPSINMTTYTPTDASGKPIGIDSGQAQSFRQLCEVNYPSGASWGNPDLYDILKIYVSTFEECMTLCASHNQAYALNLAAGRVVSGGYCRSVAMIKQAGEYCYLKNGTGKVDTQGHAEDFISAVVIAGLTD</sequence>
<feature type="transmembrane region" description="Helical" evidence="2">
    <location>
        <begin position="98"/>
        <end position="122"/>
    </location>
</feature>
<evidence type="ECO:0000256" key="1">
    <source>
        <dbReference type="SAM" id="MobiDB-lite"/>
    </source>
</evidence>
<keyword evidence="2" id="KW-0472">Membrane</keyword>
<keyword evidence="2" id="KW-1133">Transmembrane helix</keyword>